<name>A0A844Q9V7_9HYPH</name>
<feature type="transmembrane region" description="Helical" evidence="1">
    <location>
        <begin position="195"/>
        <end position="213"/>
    </location>
</feature>
<feature type="transmembrane region" description="Helical" evidence="1">
    <location>
        <begin position="220"/>
        <end position="237"/>
    </location>
</feature>
<keyword evidence="1" id="KW-0812">Transmembrane</keyword>
<dbReference type="Proteomes" id="UP000463224">
    <property type="component" value="Unassembled WGS sequence"/>
</dbReference>
<dbReference type="InterPro" id="IPR007820">
    <property type="entry name" value="AbrB_fam"/>
</dbReference>
<dbReference type="PANTHER" id="PTHR38457">
    <property type="entry name" value="REGULATOR ABRB-RELATED"/>
    <property type="match status" value="1"/>
</dbReference>
<comment type="caution">
    <text evidence="2">The sequence shown here is derived from an EMBL/GenBank/DDBJ whole genome shotgun (WGS) entry which is preliminary data.</text>
</comment>
<accession>A0A844Q9V7</accession>
<protein>
    <submittedName>
        <fullName evidence="2">AbrB family transcriptional regulator</fullName>
    </submittedName>
</protein>
<feature type="transmembrane region" description="Helical" evidence="1">
    <location>
        <begin position="336"/>
        <end position="354"/>
    </location>
</feature>
<proteinExistence type="predicted"/>
<feature type="transmembrane region" description="Helical" evidence="1">
    <location>
        <begin position="126"/>
        <end position="145"/>
    </location>
</feature>
<evidence type="ECO:0000256" key="1">
    <source>
        <dbReference type="SAM" id="Phobius"/>
    </source>
</evidence>
<dbReference type="NCBIfam" id="TIGR03082">
    <property type="entry name" value="Gneg_AbrB_dup"/>
    <property type="match status" value="2"/>
</dbReference>
<evidence type="ECO:0000313" key="2">
    <source>
        <dbReference type="EMBL" id="MVA95677.1"/>
    </source>
</evidence>
<dbReference type="RefSeq" id="WP_156710570.1">
    <property type="nucleotide sequence ID" value="NZ_WPHG01000001.1"/>
</dbReference>
<dbReference type="Pfam" id="PF05145">
    <property type="entry name" value="AbrB"/>
    <property type="match status" value="1"/>
</dbReference>
<dbReference type="InterPro" id="IPR017516">
    <property type="entry name" value="AbrB_dup"/>
</dbReference>
<keyword evidence="3" id="KW-1185">Reference proteome</keyword>
<sequence>MSDPAMPARFEKLSAPWQWCLLFVLSALVAGGLEFLGMPAALLIGPMVAAVVCGVNGASARVPEPAYLAAQGVIGCLVAMAIAPQVIAGFLERWPLFLGVVLATLIASGLLGAMVGRWGALPGTTAVWGSAPGAASAMVVMADAFGADARLVAFMQYLRVIFVSLSAALFARLFVDTSGVVAPPIDWFPTLRLPDFPATVAIALVGAFGGRVMRFPGAALLMPILLAAAYQLTGLGTLQLPEWLLAASYAAIGWTIGLKFTRPILAHAGRALPHVVLAILLLIGFCAGLGVIMAPVFGVDALTAFLATSPGGMDSVAIIAAASRSVDLSFVMTLQMARFVIVLVFGPPVARLIAGRMKG</sequence>
<dbReference type="PIRSF" id="PIRSF038991">
    <property type="entry name" value="Protein_AbrB"/>
    <property type="match status" value="1"/>
</dbReference>
<dbReference type="EMBL" id="WPHG01000001">
    <property type="protein sequence ID" value="MVA95677.1"/>
    <property type="molecule type" value="Genomic_DNA"/>
</dbReference>
<dbReference type="GO" id="GO:0016020">
    <property type="term" value="C:membrane"/>
    <property type="evidence" value="ECO:0007669"/>
    <property type="project" value="InterPro"/>
</dbReference>
<feature type="transmembrane region" description="Helical" evidence="1">
    <location>
        <begin position="243"/>
        <end position="260"/>
    </location>
</feature>
<reference evidence="2 3" key="1">
    <citation type="submission" date="2019-12" db="EMBL/GenBank/DDBJ databases">
        <title>Nitratireductor arenosus sp. nov., Isolated from sea sand, Jeju island, South Korea.</title>
        <authorList>
            <person name="Kim W."/>
        </authorList>
    </citation>
    <scope>NUCLEOTIDE SEQUENCE [LARGE SCALE GENOMIC DNA]</scope>
    <source>
        <strain evidence="2 3">CAU 1489</strain>
    </source>
</reference>
<evidence type="ECO:0000313" key="3">
    <source>
        <dbReference type="Proteomes" id="UP000463224"/>
    </source>
</evidence>
<feature type="transmembrane region" description="Helical" evidence="1">
    <location>
        <begin position="65"/>
        <end position="84"/>
    </location>
</feature>
<feature type="transmembrane region" description="Helical" evidence="1">
    <location>
        <begin position="96"/>
        <end position="120"/>
    </location>
</feature>
<gene>
    <name evidence="2" type="ORF">GN330_00225</name>
</gene>
<keyword evidence="1" id="KW-0472">Membrane</keyword>
<feature type="transmembrane region" description="Helical" evidence="1">
    <location>
        <begin position="272"/>
        <end position="297"/>
    </location>
</feature>
<feature type="transmembrane region" description="Helical" evidence="1">
    <location>
        <begin position="157"/>
        <end position="175"/>
    </location>
</feature>
<dbReference type="GO" id="GO:0010468">
    <property type="term" value="P:regulation of gene expression"/>
    <property type="evidence" value="ECO:0007669"/>
    <property type="project" value="InterPro"/>
</dbReference>
<keyword evidence="1" id="KW-1133">Transmembrane helix</keyword>
<dbReference type="PANTHER" id="PTHR38457:SF1">
    <property type="entry name" value="REGULATOR ABRB-RELATED"/>
    <property type="match status" value="1"/>
</dbReference>
<organism evidence="2 3">
    <name type="scientific">Nitratireductor arenosus</name>
    <dbReference type="NCBI Taxonomy" id="2682096"/>
    <lineage>
        <taxon>Bacteria</taxon>
        <taxon>Pseudomonadati</taxon>
        <taxon>Pseudomonadota</taxon>
        <taxon>Alphaproteobacteria</taxon>
        <taxon>Hyphomicrobiales</taxon>
        <taxon>Phyllobacteriaceae</taxon>
        <taxon>Nitratireductor</taxon>
    </lineage>
</organism>
<dbReference type="AlphaFoldDB" id="A0A844Q9V7"/>